<dbReference type="AlphaFoldDB" id="A0A2R6NXI6"/>
<evidence type="ECO:0000313" key="3">
    <source>
        <dbReference type="EMBL" id="PSR79244.1"/>
    </source>
</evidence>
<evidence type="ECO:0000313" key="4">
    <source>
        <dbReference type="Proteomes" id="UP000186601"/>
    </source>
</evidence>
<dbReference type="Proteomes" id="UP000186601">
    <property type="component" value="Unassembled WGS sequence"/>
</dbReference>
<feature type="compositionally biased region" description="Basic and acidic residues" evidence="1">
    <location>
        <begin position="48"/>
        <end position="58"/>
    </location>
</feature>
<name>A0A2R6NXI6_9APHY</name>
<reference evidence="3 4" key="1">
    <citation type="submission" date="2018-02" db="EMBL/GenBank/DDBJ databases">
        <title>Genome sequence of the basidiomycete white-rot fungus Phlebia centrifuga.</title>
        <authorList>
            <person name="Granchi Z."/>
            <person name="Peng M."/>
            <person name="de Vries R.P."/>
            <person name="Hilden K."/>
            <person name="Makela M.R."/>
            <person name="Grigoriev I."/>
            <person name="Riley R."/>
        </authorList>
    </citation>
    <scope>NUCLEOTIDE SEQUENCE [LARGE SCALE GENOMIC DNA]</scope>
    <source>
        <strain evidence="3 4">FBCC195</strain>
    </source>
</reference>
<dbReference type="EMBL" id="MLYV02000705">
    <property type="protein sequence ID" value="PSR79244.1"/>
    <property type="molecule type" value="Genomic_DNA"/>
</dbReference>
<keyword evidence="2" id="KW-0472">Membrane</keyword>
<keyword evidence="2" id="KW-1133">Transmembrane helix</keyword>
<feature type="region of interest" description="Disordered" evidence="1">
    <location>
        <begin position="48"/>
        <end position="81"/>
    </location>
</feature>
<feature type="region of interest" description="Disordered" evidence="1">
    <location>
        <begin position="1"/>
        <end position="31"/>
    </location>
</feature>
<sequence>MEDLTEANVEKDVQTTKVEPGLGTDLPRATMEDEDISELAGSLKDFEYQHESSSEHTHPFTADKTPGIPHDSAVGPGSPLPVGIESSGYTSHAINDSSIDDFFPLAMFEGLDALCSGEQCVSLKVYRPAEGPTTLAHVSKLSAVLMCLTIIWLISRRCRKLLKAKVSYMAQPV</sequence>
<evidence type="ECO:0000256" key="2">
    <source>
        <dbReference type="SAM" id="Phobius"/>
    </source>
</evidence>
<evidence type="ECO:0000256" key="1">
    <source>
        <dbReference type="SAM" id="MobiDB-lite"/>
    </source>
</evidence>
<keyword evidence="4" id="KW-1185">Reference proteome</keyword>
<keyword evidence="2" id="KW-0812">Transmembrane</keyword>
<feature type="transmembrane region" description="Helical" evidence="2">
    <location>
        <begin position="135"/>
        <end position="155"/>
    </location>
</feature>
<accession>A0A2R6NXI6</accession>
<organism evidence="3 4">
    <name type="scientific">Hermanssonia centrifuga</name>
    <dbReference type="NCBI Taxonomy" id="98765"/>
    <lineage>
        <taxon>Eukaryota</taxon>
        <taxon>Fungi</taxon>
        <taxon>Dikarya</taxon>
        <taxon>Basidiomycota</taxon>
        <taxon>Agaricomycotina</taxon>
        <taxon>Agaricomycetes</taxon>
        <taxon>Polyporales</taxon>
        <taxon>Meruliaceae</taxon>
        <taxon>Hermanssonia</taxon>
    </lineage>
</organism>
<protein>
    <submittedName>
        <fullName evidence="3">Uncharacterized protein</fullName>
    </submittedName>
</protein>
<gene>
    <name evidence="3" type="ORF">PHLCEN_2v7102</name>
</gene>
<proteinExistence type="predicted"/>
<comment type="caution">
    <text evidence="3">The sequence shown here is derived from an EMBL/GenBank/DDBJ whole genome shotgun (WGS) entry which is preliminary data.</text>
</comment>